<dbReference type="EMBL" id="LZZM01000208">
    <property type="protein sequence ID" value="OOM73866.1"/>
    <property type="molecule type" value="Genomic_DNA"/>
</dbReference>
<reference evidence="1 2" key="1">
    <citation type="submission" date="2016-05" db="EMBL/GenBank/DDBJ databases">
        <title>Microbial solvent formation.</title>
        <authorList>
            <person name="Poehlein A."/>
            <person name="Montoya Solano J.D."/>
            <person name="Flitsch S."/>
            <person name="Krabben P."/>
            <person name="Duerre P."/>
            <person name="Daniel R."/>
        </authorList>
    </citation>
    <scope>NUCLEOTIDE SEQUENCE [LARGE SCALE GENOMIC DNA]</scope>
    <source>
        <strain evidence="1 2">DSM 2619</strain>
    </source>
</reference>
<accession>A0A1S8T7Z1</accession>
<proteinExistence type="predicted"/>
<comment type="caution">
    <text evidence="1">The sequence shown here is derived from an EMBL/GenBank/DDBJ whole genome shotgun (WGS) entry which is preliminary data.</text>
</comment>
<dbReference type="STRING" id="29367.CLPUN_43010"/>
<dbReference type="RefSeq" id="WP_077849249.1">
    <property type="nucleotide sequence ID" value="NZ_LZZM01000208.1"/>
</dbReference>
<sequence length="79" mass="8558">MKAILGIAQAIATKEQVNAYGGPQYQVIQDVMTKFTDSIREGKINIVPNNVVTMGGTENSGNVNAVESLLAVLYREFNI</sequence>
<evidence type="ECO:0000313" key="1">
    <source>
        <dbReference type="EMBL" id="OOM73866.1"/>
    </source>
</evidence>
<name>A0A1S8T7Z1_9CLOT</name>
<evidence type="ECO:0000313" key="2">
    <source>
        <dbReference type="Proteomes" id="UP000190890"/>
    </source>
</evidence>
<protein>
    <submittedName>
        <fullName evidence="1">Uncharacterized protein</fullName>
    </submittedName>
</protein>
<dbReference type="AlphaFoldDB" id="A0A1S8T7Z1"/>
<organism evidence="1 2">
    <name type="scientific">Clostridium puniceum</name>
    <dbReference type="NCBI Taxonomy" id="29367"/>
    <lineage>
        <taxon>Bacteria</taxon>
        <taxon>Bacillati</taxon>
        <taxon>Bacillota</taxon>
        <taxon>Clostridia</taxon>
        <taxon>Eubacteriales</taxon>
        <taxon>Clostridiaceae</taxon>
        <taxon>Clostridium</taxon>
    </lineage>
</organism>
<keyword evidence="2" id="KW-1185">Reference proteome</keyword>
<dbReference type="Proteomes" id="UP000190890">
    <property type="component" value="Unassembled WGS sequence"/>
</dbReference>
<gene>
    <name evidence="1" type="ORF">CLPUN_43010</name>
</gene>